<dbReference type="GO" id="GO:0047527">
    <property type="term" value="F:2,3-dihydroxybenzoate-serine ligase activity"/>
    <property type="evidence" value="ECO:0007669"/>
    <property type="project" value="TreeGrafter"/>
</dbReference>
<evidence type="ECO:0000259" key="5">
    <source>
        <dbReference type="PROSITE" id="PS50075"/>
    </source>
</evidence>
<dbReference type="CDD" id="cd05235">
    <property type="entry name" value="SDR_e1"/>
    <property type="match status" value="1"/>
</dbReference>
<dbReference type="FunFam" id="1.10.1200.10:FF:000005">
    <property type="entry name" value="Nonribosomal peptide synthetase 1"/>
    <property type="match status" value="1"/>
</dbReference>
<dbReference type="KEGG" id="swo:Swol_1084"/>
<feature type="domain" description="Carrier" evidence="5">
    <location>
        <begin position="1142"/>
        <end position="1217"/>
    </location>
</feature>
<dbReference type="PROSITE" id="PS50075">
    <property type="entry name" value="CARRIER"/>
    <property type="match status" value="2"/>
</dbReference>
<proteinExistence type="predicted"/>
<dbReference type="SUPFAM" id="SSF52777">
    <property type="entry name" value="CoA-dependent acyltransferases"/>
    <property type="match status" value="5"/>
</dbReference>
<feature type="domain" description="Carrier" evidence="5">
    <location>
        <begin position="2158"/>
        <end position="2232"/>
    </location>
</feature>
<dbReference type="PROSITE" id="PS00455">
    <property type="entry name" value="AMP_BINDING"/>
    <property type="match status" value="1"/>
</dbReference>
<dbReference type="Pfam" id="PF13193">
    <property type="entry name" value="AMP-binding_C"/>
    <property type="match status" value="2"/>
</dbReference>
<dbReference type="InterPro" id="IPR036291">
    <property type="entry name" value="NAD(P)-bd_dom_sf"/>
</dbReference>
<dbReference type="Gene3D" id="3.40.50.720">
    <property type="entry name" value="NAD(P)-binding Rossmann-like Domain"/>
    <property type="match status" value="1"/>
</dbReference>
<name>Q0AY10_SYNWW</name>
<evidence type="ECO:0000256" key="1">
    <source>
        <dbReference type="ARBA" id="ARBA00001957"/>
    </source>
</evidence>
<dbReference type="InterPro" id="IPR000873">
    <property type="entry name" value="AMP-dep_synth/lig_dom"/>
</dbReference>
<dbReference type="GO" id="GO:0005829">
    <property type="term" value="C:cytosol"/>
    <property type="evidence" value="ECO:0007669"/>
    <property type="project" value="TreeGrafter"/>
</dbReference>
<dbReference type="Pfam" id="PF07993">
    <property type="entry name" value="NAD_binding_4"/>
    <property type="match status" value="1"/>
</dbReference>
<dbReference type="InterPro" id="IPR013120">
    <property type="entry name" value="FAR_NAD-bd"/>
</dbReference>
<evidence type="ECO:0000313" key="7">
    <source>
        <dbReference type="Proteomes" id="UP000001968"/>
    </source>
</evidence>
<dbReference type="Pfam" id="PF00550">
    <property type="entry name" value="PP-binding"/>
    <property type="match status" value="2"/>
</dbReference>
<gene>
    <name evidence="6" type="ordered locus">Swol_1084</name>
</gene>
<dbReference type="EMBL" id="CP000448">
    <property type="protein sequence ID" value="ABI68394.1"/>
    <property type="molecule type" value="Genomic_DNA"/>
</dbReference>
<dbReference type="eggNOG" id="COG3320">
    <property type="taxonomic scope" value="Bacteria"/>
</dbReference>
<reference evidence="7" key="1">
    <citation type="journal article" date="2010" name="Environ. Microbiol.">
        <title>The genome of Syntrophomonas wolfei: new insights into syntrophic metabolism and biohydrogen production.</title>
        <authorList>
            <person name="Sieber J.R."/>
            <person name="Sims D.R."/>
            <person name="Han C."/>
            <person name="Kim E."/>
            <person name="Lykidis A."/>
            <person name="Lapidus A.L."/>
            <person name="McDonnald E."/>
            <person name="Rohlin L."/>
            <person name="Culley D.E."/>
            <person name="Gunsalus R."/>
            <person name="McInerney M.J."/>
        </authorList>
    </citation>
    <scope>NUCLEOTIDE SEQUENCE [LARGE SCALE GENOMIC DNA]</scope>
    <source>
        <strain evidence="7">DSM 2245B / Goettingen</strain>
    </source>
</reference>
<evidence type="ECO:0000256" key="4">
    <source>
        <dbReference type="ARBA" id="ARBA00022598"/>
    </source>
</evidence>
<dbReference type="NCBIfam" id="NF003417">
    <property type="entry name" value="PRK04813.1"/>
    <property type="match status" value="2"/>
</dbReference>
<dbReference type="InterPro" id="IPR010071">
    <property type="entry name" value="AA_adenyl_dom"/>
</dbReference>
<dbReference type="NCBIfam" id="TIGR01733">
    <property type="entry name" value="AA-adenyl-dom"/>
    <property type="match status" value="2"/>
</dbReference>
<sequence length="2638" mass="295688">MKTFKLSNAQARILATELGNPGTTAYIVPISVSFASEDEAYITDAIKALLVGNINIRFTRDDNLDVVQYIAEADYSTIKYIEADTKDMEMLVKDSVAKGFFTIFDVPLYRFTIIKTPHELVLIIVLHHLICDGSSVYMLADRLQEAVRYLRSGSEYSFNEADYQLYTEREQQYLNSSEGKNDKAYWLEQFRDLSGYVQAIVVSEELSIGTRIIDLPEELRQGIKAACEKCPVQISPFVFASALLAVYLSRVNKAEGMVLSAGYSGRNFGEDLNEAMGMFVNLLPQKYPYNPEMTFIQALENAKEILKGGLTHGRYPFNLYSEELKQNNIDAGMLLNYSIVSNSWKSDYIKVLELGHAEFPLLFRINPGRDDRDGLQRIRIEYRYDCFSDEKIDSLVDGLLTMLRDIVNNPEIACDEISIWGETEKRLIAAGMATLENSFAYQEAQKYFEKIFAGNEIDANLIPDLPGEKAPPLFASYTLSCELPHDETACLAAFAYTLAKYSNQEEVLFGSVIEGKILPVYTNIDEEQAAPEYLQQIKNYLARTRKYSFYPFTEIKKNFALSSDVLLLFGESEINEPFKFSVKLSENGITGVYNAHLYKEESIGRFLTSLQAVILALSEGQRLSEIEIISGKDLDLIKSFNDNTVPLDRELTIVDMLRAQTARTPERTAVVYGDNSYTYRELDEITDRIARFLTAKGMGREQAVGILIHRSELMAICSIGVLKSAAAYLPLDPNYPSERLEFMLNDAAAKILIVDDDLYDRVPNYQGEIILSSSIWDLEDSKLALAAPRAEDLFILLYTSGSTGTPKGCMIEHRNLVNFCRWYQDYYAVTEEDKSAAYASYGFDACMMDLYPFLTRGACVHIIPEEMRLDLPGLNDYFEKNGISIAFMTTQLGRQFALSMDNKSLRHLSTGGEKLVPCAPPAYNFYNLYGPTECTILSTAFLVDKEYANVPIGKPLSNTDLYILDKQGRQMPVGVPGELCISGYQVSRGYLGRDDLTAEQYVANPYNRAEGYERYYKTGDVCRWLPDGNMEFVGRRDFQVKIRGFRVELSEIEGKIREYPGILDATVVAYDEAGGGKYVAAYIVADHQVKIADLNDFIAQDLPAYMVPAVTMQLASIPLNQNGKVNKRALPEPKVTFAEAIPPQNALQQRIFDCIKSVTGSDEFGINTDIYLAGLTSIGAVKLNVVLAKEFGINIKSRDIKQHNTVEKLEKFILGNTQVEKTHEKLAEYPLTQTQIGIYLECLRDEKSTIYNIPMLFKLGEGVDAERLASAIEKAIEAHPYMKCYLKTDANGDIKQVRNDDFAYKVPIIKTCAFEEMKNTLVQPFDFAAAPLFKIVIYQSESASYLFMDIHHIICDGSSTAILLNDINQAYKDESLAVEEYSSFELSLDEIEARSGKEYSEARAYYDSLFKDVEINSLPARDVFNDSEQCQSWERVEKLPRGQIDAFCQENNITPNALFTGAFAYLLGQYTHQDEAVFTTIYNGRNEARKAHIVGMLVKTLPVYANLDHGQNVAVYLQGMKEHIMELMSNDIYSFAEVSRAYGIKADILFAYQGEEFTDFQIAGEPGELMYLEAKDAKAPLSVDVFVEGEQYRFLSEYRSDWYSEEMIASFTDAYIATIKSFLEAETLADANICSEQALALLESFNQTAWPVRDIPLAHLFEEQAALHPDKVAVIAGDERLSFRELNERANRVANSLIEKGIQSEQMVGIMLPRTVNVYVAIQGVVKSGAAFLPIDPDYPDDRIQYILEDSAAPYIITSEAIKSERSSICSQGNYMVLSIEQLLENENNTNPLVDIQPEHICYCIYTSGSTGKPKGVMIEHSNLTHYCNANPLNPEIMSYVNNANVSLALAAITFDVSVLEQFVPLLNGITVCLANEEEIHNPLALSDLILKNKVDMMTCTPSFISNIVDMPEMRRALRQIKAFNVGAESFPAALYEQIKALGTNAAVFNGYGPTEATIGCTFCEVLGEKITIGKPMSNVQIYMINENHKILPAGAPGELVIAGAGVGRGYVNKPEMTAEKFITINGRRAYRSGDLARWNFNGEIEFHGRIDDQVKLRGLRVELGEIEKVMNDYEGILSSIVVVKENQAGQFLCAYFTAQGIVDKAALTQHLADTLTYYMVPSVLIQLDKLPLTNNGKVDKKALPEPDFIRDEGEYVAPANKTEADLCEIFKSVLGLPQVGAVDNFFEIGGSSLSASRVAMQCMSRGLKIVYADIFKSPTPRELAAICADTAAAEIGVAKEDIISAYDYKKLAAALAPNDLRYIDEVEYTPVGNILLTGATGFLGTHVLKEFLDNYSGKAYCFIRQGQRKSLEEHLKTMLMYYFENTYEDLFGDRIMVIDGDITDLDSVLALEHYDFDILINCAANVKHFVADDSLEKVNVEGVKNLIKLGQKTKKRLIQVSTASIAGEGRDGRPPVDKKLLENEVYFGQALENAYIKSKFLAERAVLEAISEGLDAKIMRVGNLMSRYSDGEFQINFLTNSFMQQLRGYKIIGKFPVTAMDAPAEFSPVDSTAAAILKLSGTNKEFSVFHPYNNHLIYMSDVIYAINQYGFKIEVVSEDEFQKSLLEAMGDENRNEAISRLITYLSNDADSKIYWLDASNKFTTEILYRLAYKWPIISDEYMKQSINALDGLNFFDL</sequence>
<dbReference type="GO" id="GO:0031177">
    <property type="term" value="F:phosphopantetheine binding"/>
    <property type="evidence" value="ECO:0007669"/>
    <property type="project" value="TreeGrafter"/>
</dbReference>
<dbReference type="Pfam" id="PF00501">
    <property type="entry name" value="AMP-binding"/>
    <property type="match status" value="2"/>
</dbReference>
<evidence type="ECO:0000256" key="2">
    <source>
        <dbReference type="ARBA" id="ARBA00022450"/>
    </source>
</evidence>
<evidence type="ECO:0000256" key="3">
    <source>
        <dbReference type="ARBA" id="ARBA00022553"/>
    </source>
</evidence>
<dbReference type="GO" id="GO:0009366">
    <property type="term" value="C:enterobactin synthetase complex"/>
    <property type="evidence" value="ECO:0007669"/>
    <property type="project" value="TreeGrafter"/>
</dbReference>
<dbReference type="HOGENOM" id="CLU_000022_44_1_9"/>
<dbReference type="InterPro" id="IPR009081">
    <property type="entry name" value="PP-bd_ACP"/>
</dbReference>
<dbReference type="InterPro" id="IPR045851">
    <property type="entry name" value="AMP-bd_C_sf"/>
</dbReference>
<dbReference type="InterPro" id="IPR042099">
    <property type="entry name" value="ANL_N_sf"/>
</dbReference>
<dbReference type="InterPro" id="IPR020845">
    <property type="entry name" value="AMP-binding_CS"/>
</dbReference>
<dbReference type="Gene3D" id="2.30.38.10">
    <property type="entry name" value="Luciferase, Domain 3"/>
    <property type="match status" value="1"/>
</dbReference>
<dbReference type="Gene3D" id="3.30.559.10">
    <property type="entry name" value="Chloramphenicol acetyltransferase-like domain"/>
    <property type="match status" value="2"/>
</dbReference>
<dbReference type="RefSeq" id="WP_011640498.1">
    <property type="nucleotide sequence ID" value="NC_008346.1"/>
</dbReference>
<dbReference type="SUPFAM" id="SSF56801">
    <property type="entry name" value="Acetyl-CoA synthetase-like"/>
    <property type="match status" value="2"/>
</dbReference>
<comment type="cofactor">
    <cofactor evidence="1">
        <name>pantetheine 4'-phosphate</name>
        <dbReference type="ChEBI" id="CHEBI:47942"/>
    </cofactor>
</comment>
<dbReference type="eggNOG" id="COG1020">
    <property type="taxonomic scope" value="Bacteria"/>
</dbReference>
<dbReference type="Gene3D" id="3.30.559.30">
    <property type="entry name" value="Nonribosomal peptide synthetase, condensation domain"/>
    <property type="match status" value="3"/>
</dbReference>
<dbReference type="Gene3D" id="1.10.1200.10">
    <property type="entry name" value="ACP-like"/>
    <property type="match status" value="2"/>
</dbReference>
<accession>Q0AY10</accession>
<dbReference type="FunFam" id="3.40.50.980:FF:000001">
    <property type="entry name" value="Non-ribosomal peptide synthetase"/>
    <property type="match status" value="1"/>
</dbReference>
<dbReference type="SUPFAM" id="SSF47336">
    <property type="entry name" value="ACP-like"/>
    <property type="match status" value="2"/>
</dbReference>
<dbReference type="GO" id="GO:0009239">
    <property type="term" value="P:enterobactin biosynthetic process"/>
    <property type="evidence" value="ECO:0007669"/>
    <property type="project" value="TreeGrafter"/>
</dbReference>
<dbReference type="InterPro" id="IPR023213">
    <property type="entry name" value="CAT-like_dom_sf"/>
</dbReference>
<dbReference type="CDD" id="cd05930">
    <property type="entry name" value="A_NRPS"/>
    <property type="match status" value="2"/>
</dbReference>
<keyword evidence="3" id="KW-0597">Phosphoprotein</keyword>
<dbReference type="InterPro" id="IPR010080">
    <property type="entry name" value="Thioester_reductase-like_dom"/>
</dbReference>
<dbReference type="Gene3D" id="3.40.50.980">
    <property type="match status" value="2"/>
</dbReference>
<keyword evidence="4" id="KW-0436">Ligase</keyword>
<dbReference type="Gene3D" id="3.40.50.12780">
    <property type="entry name" value="N-terminal domain of ligase-like"/>
    <property type="match status" value="1"/>
</dbReference>
<protein>
    <submittedName>
        <fullName evidence="6">Non-ribosomal peptide synthetase modules and related proteins-like protein</fullName>
    </submittedName>
</protein>
<dbReference type="SUPFAM" id="SSF51735">
    <property type="entry name" value="NAD(P)-binding Rossmann-fold domains"/>
    <property type="match status" value="1"/>
</dbReference>
<dbReference type="Gene3D" id="3.30.300.30">
    <property type="match status" value="2"/>
</dbReference>
<evidence type="ECO:0000313" key="6">
    <source>
        <dbReference type="EMBL" id="ABI68394.1"/>
    </source>
</evidence>
<dbReference type="Proteomes" id="UP000001968">
    <property type="component" value="Chromosome"/>
</dbReference>
<dbReference type="GO" id="GO:0043041">
    <property type="term" value="P:amino acid activation for nonribosomal peptide biosynthetic process"/>
    <property type="evidence" value="ECO:0007669"/>
    <property type="project" value="TreeGrafter"/>
</dbReference>
<dbReference type="PANTHER" id="PTHR45527:SF1">
    <property type="entry name" value="FATTY ACID SYNTHASE"/>
    <property type="match status" value="1"/>
</dbReference>
<keyword evidence="2" id="KW-0596">Phosphopantetheine</keyword>
<dbReference type="InterPro" id="IPR036736">
    <property type="entry name" value="ACP-like_sf"/>
</dbReference>
<dbReference type="STRING" id="335541.Swol_1084"/>
<organism evidence="6 7">
    <name type="scientific">Syntrophomonas wolfei subsp. wolfei (strain DSM 2245B / Goettingen)</name>
    <dbReference type="NCBI Taxonomy" id="335541"/>
    <lineage>
        <taxon>Bacteria</taxon>
        <taxon>Bacillati</taxon>
        <taxon>Bacillota</taxon>
        <taxon>Clostridia</taxon>
        <taxon>Eubacteriales</taxon>
        <taxon>Syntrophomonadaceae</taxon>
        <taxon>Syntrophomonas</taxon>
    </lineage>
</organism>
<dbReference type="GO" id="GO:0008610">
    <property type="term" value="P:lipid biosynthetic process"/>
    <property type="evidence" value="ECO:0007669"/>
    <property type="project" value="UniProtKB-ARBA"/>
</dbReference>
<dbReference type="PANTHER" id="PTHR45527">
    <property type="entry name" value="NONRIBOSOMAL PEPTIDE SYNTHETASE"/>
    <property type="match status" value="1"/>
</dbReference>
<dbReference type="InterPro" id="IPR001242">
    <property type="entry name" value="Condensation_dom"/>
</dbReference>
<dbReference type="InterPro" id="IPR025110">
    <property type="entry name" value="AMP-bd_C"/>
</dbReference>
<keyword evidence="7" id="KW-1185">Reference proteome</keyword>
<dbReference type="Pfam" id="PF00668">
    <property type="entry name" value="Condensation"/>
    <property type="match status" value="2"/>
</dbReference>